<feature type="chain" id="PRO_5045591202" description="Photosynthesis system II assembly factor Ycf48/Hcf136-like domain-containing protein" evidence="2">
    <location>
        <begin position="22"/>
        <end position="372"/>
    </location>
</feature>
<evidence type="ECO:0000313" key="4">
    <source>
        <dbReference type="Proteomes" id="UP000651728"/>
    </source>
</evidence>
<name>A0ABQ4FD55_9ACTN</name>
<sequence length="372" mass="39235">MRTAVLAGVMVLGLASVPPAAASGAAHQGHQGSQGSQGSQAEAPVPAWKPAKVNTLPGDDVLNDVTVLGDGSVWAAGHRVVNGEQRGLVERFDGRSWRVVPNSPPYDLRAVTATSGTNVWVFGEGRAARWNGRAWTTRSLGGGFSATDADATGAKDIWAVAWSSATARHWTGSSWRSVRLPGRASAVDAYKAGVAWAAGVKGGQPSIMRWNGRSWSLVPAPALALPARDAVVTIQDIAVVGSKNVWVVGGVSWEGADEQGDDVNFGRTLVMHWNGRSWTVSMGSANAQPYTEVEPDGRGGVWVLQGSWNPALWHVTGSTWRQARLLRKSGTDAVVFSVARRPGTATMWGAGFSVPQGDPDDPSANGTFWRTP</sequence>
<dbReference type="EMBL" id="BOOB01000018">
    <property type="protein sequence ID" value="GIH32767.1"/>
    <property type="molecule type" value="Genomic_DNA"/>
</dbReference>
<protein>
    <recommendedName>
        <fullName evidence="5">Photosynthesis system II assembly factor Ycf48/Hcf136-like domain-containing protein</fullName>
    </recommendedName>
</protein>
<evidence type="ECO:0000313" key="3">
    <source>
        <dbReference type="EMBL" id="GIH32767.1"/>
    </source>
</evidence>
<evidence type="ECO:0000256" key="1">
    <source>
        <dbReference type="SAM" id="MobiDB-lite"/>
    </source>
</evidence>
<proteinExistence type="predicted"/>
<feature type="compositionally biased region" description="Low complexity" evidence="1">
    <location>
        <begin position="22"/>
        <end position="41"/>
    </location>
</feature>
<feature type="region of interest" description="Disordered" evidence="1">
    <location>
        <begin position="350"/>
        <end position="372"/>
    </location>
</feature>
<dbReference type="Proteomes" id="UP000651728">
    <property type="component" value="Unassembled WGS sequence"/>
</dbReference>
<comment type="caution">
    <text evidence="3">The sequence shown here is derived from an EMBL/GenBank/DDBJ whole genome shotgun (WGS) entry which is preliminary data.</text>
</comment>
<keyword evidence="2" id="KW-0732">Signal</keyword>
<evidence type="ECO:0000256" key="2">
    <source>
        <dbReference type="SAM" id="SignalP"/>
    </source>
</evidence>
<gene>
    <name evidence="3" type="ORF">Mam01_29310</name>
</gene>
<dbReference type="RefSeq" id="WP_204285830.1">
    <property type="nucleotide sequence ID" value="NZ_BAABEJ010000010.1"/>
</dbReference>
<organism evidence="3 4">
    <name type="scientific">Microbispora amethystogenes</name>
    <dbReference type="NCBI Taxonomy" id="1427754"/>
    <lineage>
        <taxon>Bacteria</taxon>
        <taxon>Bacillati</taxon>
        <taxon>Actinomycetota</taxon>
        <taxon>Actinomycetes</taxon>
        <taxon>Streptosporangiales</taxon>
        <taxon>Streptosporangiaceae</taxon>
        <taxon>Microbispora</taxon>
    </lineage>
</organism>
<feature type="signal peptide" evidence="2">
    <location>
        <begin position="1"/>
        <end position="21"/>
    </location>
</feature>
<keyword evidence="4" id="KW-1185">Reference proteome</keyword>
<evidence type="ECO:0008006" key="5">
    <source>
        <dbReference type="Google" id="ProtNLM"/>
    </source>
</evidence>
<feature type="region of interest" description="Disordered" evidence="1">
    <location>
        <begin position="22"/>
        <end position="45"/>
    </location>
</feature>
<reference evidence="3 4" key="1">
    <citation type="submission" date="2021-01" db="EMBL/GenBank/DDBJ databases">
        <title>Whole genome shotgun sequence of Microbispora amethystogenes NBRC 101907.</title>
        <authorList>
            <person name="Komaki H."/>
            <person name="Tamura T."/>
        </authorList>
    </citation>
    <scope>NUCLEOTIDE SEQUENCE [LARGE SCALE GENOMIC DNA]</scope>
    <source>
        <strain evidence="3 4">NBRC 101907</strain>
    </source>
</reference>
<accession>A0ABQ4FD55</accession>